<proteinExistence type="predicted"/>
<evidence type="ECO:0000313" key="3">
    <source>
        <dbReference type="Proteomes" id="UP001560573"/>
    </source>
</evidence>
<gene>
    <name evidence="2" type="ORF">QTN47_16835</name>
</gene>
<protein>
    <submittedName>
        <fullName evidence="2">Uncharacterized protein</fullName>
    </submittedName>
</protein>
<dbReference type="Proteomes" id="UP001560573">
    <property type="component" value="Unassembled WGS sequence"/>
</dbReference>
<evidence type="ECO:0000256" key="1">
    <source>
        <dbReference type="SAM" id="MobiDB-lite"/>
    </source>
</evidence>
<dbReference type="EMBL" id="JAULBC010000005">
    <property type="protein sequence ID" value="MEX6689177.1"/>
    <property type="molecule type" value="Genomic_DNA"/>
</dbReference>
<feature type="region of interest" description="Disordered" evidence="1">
    <location>
        <begin position="1"/>
        <end position="26"/>
    </location>
</feature>
<keyword evidence="3" id="KW-1185">Reference proteome</keyword>
<comment type="caution">
    <text evidence="2">The sequence shown here is derived from an EMBL/GenBank/DDBJ whole genome shotgun (WGS) entry which is preliminary data.</text>
</comment>
<dbReference type="RefSeq" id="WP_369330584.1">
    <property type="nucleotide sequence ID" value="NZ_JAULBC010000005.1"/>
</dbReference>
<name>A0ABV3ZGZ8_9BACT</name>
<sequence>MTKDLKTYSSATSKKSGKIQLKHPAGKHAVRMDKEKYLLIRQAILKSLQGGRELSHKMLLQSVVEYFEKKQIVFEGSVEWFMESVKLDMEAEGIIERISSQSMFLFRMDALS</sequence>
<organism evidence="2 3">
    <name type="scientific">Danxiaibacter flavus</name>
    <dbReference type="NCBI Taxonomy" id="3049108"/>
    <lineage>
        <taxon>Bacteria</taxon>
        <taxon>Pseudomonadati</taxon>
        <taxon>Bacteroidota</taxon>
        <taxon>Chitinophagia</taxon>
        <taxon>Chitinophagales</taxon>
        <taxon>Chitinophagaceae</taxon>
        <taxon>Danxiaibacter</taxon>
    </lineage>
</organism>
<dbReference type="InterPro" id="IPR054233">
    <property type="entry name" value="DUF6958"/>
</dbReference>
<feature type="compositionally biased region" description="Basic residues" evidence="1">
    <location>
        <begin position="15"/>
        <end position="26"/>
    </location>
</feature>
<evidence type="ECO:0000313" key="2">
    <source>
        <dbReference type="EMBL" id="MEX6689177.1"/>
    </source>
</evidence>
<dbReference type="Pfam" id="PF22278">
    <property type="entry name" value="DUF6958"/>
    <property type="match status" value="1"/>
</dbReference>
<reference evidence="2 3" key="1">
    <citation type="submission" date="2023-07" db="EMBL/GenBank/DDBJ databases">
        <authorList>
            <person name="Lian W.-H."/>
        </authorList>
    </citation>
    <scope>NUCLEOTIDE SEQUENCE [LARGE SCALE GENOMIC DNA]</scope>
    <source>
        <strain evidence="2 3">SYSU DXS3180</strain>
    </source>
</reference>
<accession>A0ABV3ZGZ8</accession>